<evidence type="ECO:0000259" key="2">
    <source>
        <dbReference type="PROSITE" id="PS50164"/>
    </source>
</evidence>
<dbReference type="InterPro" id="IPR050190">
    <property type="entry name" value="UPF0213_domain"/>
</dbReference>
<dbReference type="InterPro" id="IPR000305">
    <property type="entry name" value="GIY-YIG_endonuc"/>
</dbReference>
<comment type="similarity">
    <text evidence="1">Belongs to the UPF0213 family.</text>
</comment>
<reference evidence="3 4" key="1">
    <citation type="journal article" date="2015" name="Nature">
        <title>rRNA introns, odd ribosomes, and small enigmatic genomes across a large radiation of phyla.</title>
        <authorList>
            <person name="Brown C.T."/>
            <person name="Hug L.A."/>
            <person name="Thomas B.C."/>
            <person name="Sharon I."/>
            <person name="Castelle C.J."/>
            <person name="Singh A."/>
            <person name="Wilkins M.J."/>
            <person name="Williams K.H."/>
            <person name="Banfield J.F."/>
        </authorList>
    </citation>
    <scope>NUCLEOTIDE SEQUENCE [LARGE SCALE GENOMIC DNA]</scope>
</reference>
<dbReference type="SUPFAM" id="SSF82771">
    <property type="entry name" value="GIY-YIG endonuclease"/>
    <property type="match status" value="1"/>
</dbReference>
<sequence length="91" mass="10863">MYYSYVLYSLKTNRLYTGFTEDLKRRYKEHNNGEGGSYTKKNRPFILVHYEAFISKKDTQKQEKFYKSGYGREVLNDKIAGSLDEIKTKRD</sequence>
<dbReference type="PANTHER" id="PTHR34477:SF1">
    <property type="entry name" value="UPF0213 PROTEIN YHBQ"/>
    <property type="match status" value="1"/>
</dbReference>
<accession>A0A0G1J7Z8</accession>
<dbReference type="EMBL" id="LCIY01000005">
    <property type="protein sequence ID" value="KKT67498.1"/>
    <property type="molecule type" value="Genomic_DNA"/>
</dbReference>
<dbReference type="Gene3D" id="3.40.1440.10">
    <property type="entry name" value="GIY-YIG endonuclease"/>
    <property type="match status" value="1"/>
</dbReference>
<evidence type="ECO:0000313" key="4">
    <source>
        <dbReference type="Proteomes" id="UP000034826"/>
    </source>
</evidence>
<dbReference type="InterPro" id="IPR035901">
    <property type="entry name" value="GIY-YIG_endonuc_sf"/>
</dbReference>
<comment type="caution">
    <text evidence="3">The sequence shown here is derived from an EMBL/GenBank/DDBJ whole genome shotgun (WGS) entry which is preliminary data.</text>
</comment>
<evidence type="ECO:0000256" key="1">
    <source>
        <dbReference type="ARBA" id="ARBA00007435"/>
    </source>
</evidence>
<dbReference type="Pfam" id="PF01541">
    <property type="entry name" value="GIY-YIG"/>
    <property type="match status" value="1"/>
</dbReference>
<protein>
    <submittedName>
        <fullName evidence="3">Excinuclease ABC subunit C</fullName>
    </submittedName>
</protein>
<organism evidence="3 4">
    <name type="scientific">Candidatus Woesebacteria bacterium GW2011_GWA2_44_33</name>
    <dbReference type="NCBI Taxonomy" id="1618564"/>
    <lineage>
        <taxon>Bacteria</taxon>
        <taxon>Candidatus Woeseibacteriota</taxon>
    </lineage>
</organism>
<dbReference type="AlphaFoldDB" id="A0A0G1J7Z8"/>
<proteinExistence type="inferred from homology"/>
<name>A0A0G1J7Z8_9BACT</name>
<dbReference type="Proteomes" id="UP000034826">
    <property type="component" value="Unassembled WGS sequence"/>
</dbReference>
<feature type="domain" description="GIY-YIG" evidence="2">
    <location>
        <begin position="1"/>
        <end position="77"/>
    </location>
</feature>
<dbReference type="PANTHER" id="PTHR34477">
    <property type="entry name" value="UPF0213 PROTEIN YHBQ"/>
    <property type="match status" value="1"/>
</dbReference>
<dbReference type="PROSITE" id="PS50164">
    <property type="entry name" value="GIY_YIG"/>
    <property type="match status" value="1"/>
</dbReference>
<gene>
    <name evidence="3" type="ORF">UW60_C0005G0012</name>
</gene>
<evidence type="ECO:0000313" key="3">
    <source>
        <dbReference type="EMBL" id="KKT67498.1"/>
    </source>
</evidence>